<dbReference type="GO" id="GO:0080007">
    <property type="term" value="F:S-nitrosoglutathione reductase (NADH) activity"/>
    <property type="evidence" value="ECO:0007669"/>
    <property type="project" value="RHEA"/>
</dbReference>
<dbReference type="FunFam" id="3.90.180.10:FF:000001">
    <property type="entry name" value="S-(hydroxymethyl)glutathione dehydrogenase"/>
    <property type="match status" value="1"/>
</dbReference>
<dbReference type="GO" id="GO:0004022">
    <property type="term" value="F:alcohol dehydrogenase (NAD+) activity"/>
    <property type="evidence" value="ECO:0007669"/>
    <property type="project" value="UniProtKB-EC"/>
</dbReference>
<comment type="catalytic activity">
    <reaction evidence="11">
        <text>S-nitrosoglutathione + NADH + H(+) = S-(hydroxysulfenamide)glutathione + NAD(+)</text>
        <dbReference type="Rhea" id="RHEA:78371"/>
        <dbReference type="ChEBI" id="CHEBI:15378"/>
        <dbReference type="ChEBI" id="CHEBI:57540"/>
        <dbReference type="ChEBI" id="CHEBI:57945"/>
        <dbReference type="ChEBI" id="CHEBI:145544"/>
        <dbReference type="ChEBI" id="CHEBI:229723"/>
    </reaction>
    <physiologicalReaction direction="left-to-right" evidence="11">
        <dbReference type="Rhea" id="RHEA:78372"/>
    </physiologicalReaction>
</comment>
<dbReference type="GO" id="GO:0008270">
    <property type="term" value="F:zinc ion binding"/>
    <property type="evidence" value="ECO:0007669"/>
    <property type="project" value="InterPro"/>
</dbReference>
<gene>
    <name evidence="18" type="primary">frmA</name>
    <name evidence="18" type="ORF">NCTC10736_01010</name>
</gene>
<dbReference type="Gene3D" id="3.40.50.720">
    <property type="entry name" value="NAD(P)-binding Rossmann-like Domain"/>
    <property type="match status" value="1"/>
</dbReference>
<dbReference type="EC" id="1.1.1.284" evidence="14"/>
<sequence length="379" mass="40519">MSNEKPQFIKSKAAVAWGPGQPLKIEEVDVMLPKAGEVLVRIVATGVCHTDAFTLSGDDPEGVFPAILGHEGGGIVEQVGEGVTSVQVGDHVIPLYTPECGECKFCLSGKTNLCQKIRATQGKGLMPDGTTRFYLDGKPIFHYMGCSTFSEYTVLPEISLAKVNKSAPLEEICLLGCGVTTGMGAVMNTAKVEEGATVAIFGLGGIGLSAIIGATMAKASRIIAIDINESKFELAKKLGATDCINPKLFDKPIQDVIVEMTDGGVDYSFECIGNVNVMRSALECCHKGWGESVIIGVAGAGQEISTRPFQLVTGRVWRGSAFGGVKGRSELPHIVERYLAGEFKLDDFITHTMGLDQINEAFELMHEGKSIRSVIHFDK</sequence>
<accession>A0A379ZTJ3</accession>
<dbReference type="GO" id="GO:0106321">
    <property type="term" value="F:S-(hydroxymethyl)glutathione dehydrogenase (NADP+) activity"/>
    <property type="evidence" value="ECO:0007669"/>
    <property type="project" value="RHEA"/>
</dbReference>
<dbReference type="Proteomes" id="UP000255061">
    <property type="component" value="Unassembled WGS sequence"/>
</dbReference>
<dbReference type="AlphaFoldDB" id="A0A379ZTJ3"/>
<evidence type="ECO:0000256" key="9">
    <source>
        <dbReference type="ARBA" id="ARBA00047793"/>
    </source>
</evidence>
<dbReference type="InterPro" id="IPR002328">
    <property type="entry name" value="ADH_Zn_CS"/>
</dbReference>
<evidence type="ECO:0000256" key="15">
    <source>
        <dbReference type="SAM" id="Phobius"/>
    </source>
</evidence>
<dbReference type="PANTHER" id="PTHR43880">
    <property type="entry name" value="ALCOHOL DEHYDROGENASE"/>
    <property type="match status" value="1"/>
</dbReference>
<dbReference type="SUPFAM" id="SSF51735">
    <property type="entry name" value="NAD(P)-binding Rossmann-fold domains"/>
    <property type="match status" value="1"/>
</dbReference>
<evidence type="ECO:0000256" key="3">
    <source>
        <dbReference type="ARBA" id="ARBA00021865"/>
    </source>
</evidence>
<evidence type="ECO:0000256" key="6">
    <source>
        <dbReference type="ARBA" id="ARBA00023002"/>
    </source>
</evidence>
<dbReference type="Gene3D" id="3.90.180.10">
    <property type="entry name" value="Medium-chain alcohol dehydrogenases, catalytic domain"/>
    <property type="match status" value="1"/>
</dbReference>
<dbReference type="InterPro" id="IPR011032">
    <property type="entry name" value="GroES-like_sf"/>
</dbReference>
<evidence type="ECO:0000256" key="13">
    <source>
        <dbReference type="ARBA" id="ARBA00049243"/>
    </source>
</evidence>
<dbReference type="CDD" id="cd08300">
    <property type="entry name" value="alcohol_DH_class_III"/>
    <property type="match status" value="1"/>
</dbReference>
<evidence type="ECO:0000256" key="2">
    <source>
        <dbReference type="ARBA" id="ARBA00010902"/>
    </source>
</evidence>
<comment type="catalytic activity">
    <reaction evidence="10 14">
        <text>S-(hydroxymethyl)glutathione + NAD(+) = S-formylglutathione + NADH + H(+)</text>
        <dbReference type="Rhea" id="RHEA:19985"/>
        <dbReference type="ChEBI" id="CHEBI:15378"/>
        <dbReference type="ChEBI" id="CHEBI:57540"/>
        <dbReference type="ChEBI" id="CHEBI:57688"/>
        <dbReference type="ChEBI" id="CHEBI:57945"/>
        <dbReference type="ChEBI" id="CHEBI:58758"/>
        <dbReference type="EC" id="1.1.1.284"/>
    </reaction>
</comment>
<dbReference type="InterPro" id="IPR036291">
    <property type="entry name" value="NAD(P)-bd_dom_sf"/>
</dbReference>
<evidence type="ECO:0000313" key="18">
    <source>
        <dbReference type="EMBL" id="SUI68054.1"/>
    </source>
</evidence>
<dbReference type="Pfam" id="PF00107">
    <property type="entry name" value="ADH_zinc_N"/>
    <property type="match status" value="1"/>
</dbReference>
<dbReference type="PROSITE" id="PS00059">
    <property type="entry name" value="ADH_ZINC"/>
    <property type="match status" value="1"/>
</dbReference>
<dbReference type="NCBIfam" id="TIGR02818">
    <property type="entry name" value="adh_III_F_hyde"/>
    <property type="match status" value="1"/>
</dbReference>
<comment type="cofactor">
    <cofactor evidence="1 14">
        <name>Zn(2+)</name>
        <dbReference type="ChEBI" id="CHEBI:29105"/>
    </cofactor>
</comment>
<evidence type="ECO:0000259" key="16">
    <source>
        <dbReference type="Pfam" id="PF00107"/>
    </source>
</evidence>
<comment type="function">
    <text evidence="8">Has high formaldehyde dehydrogenase activity in the presence of glutathione and catalyzes the oxidation of normal alcohols in a reaction that is not GSH-dependent. In addition, hemithiolacetals other than those formed from GSH, including omega-thiol fatty acids, also are substrates. Also acts as a S-nitroso-glutathione reductase by catalyzing the NADH-dependent reduction of S-nitrosoglutathione.</text>
</comment>
<evidence type="ECO:0000256" key="5">
    <source>
        <dbReference type="ARBA" id="ARBA00022833"/>
    </source>
</evidence>
<reference evidence="18 19" key="1">
    <citation type="submission" date="2018-06" db="EMBL/GenBank/DDBJ databases">
        <authorList>
            <consortium name="Pathogen Informatics"/>
            <person name="Doyle S."/>
        </authorList>
    </citation>
    <scope>NUCLEOTIDE SEQUENCE [LARGE SCALE GENOMIC DNA]</scope>
    <source>
        <strain evidence="18 19">NCTC10736</strain>
    </source>
</reference>
<evidence type="ECO:0000256" key="1">
    <source>
        <dbReference type="ARBA" id="ARBA00001947"/>
    </source>
</evidence>
<dbReference type="RefSeq" id="WP_115405618.1">
    <property type="nucleotide sequence ID" value="NZ_UGYV01000001.1"/>
</dbReference>
<organism evidence="18 19">
    <name type="scientific">Shewanella morhuae</name>
    <dbReference type="NCBI Taxonomy" id="365591"/>
    <lineage>
        <taxon>Bacteria</taxon>
        <taxon>Pseudomonadati</taxon>
        <taxon>Pseudomonadota</taxon>
        <taxon>Gammaproteobacteria</taxon>
        <taxon>Alteromonadales</taxon>
        <taxon>Shewanellaceae</taxon>
        <taxon>Shewanella</taxon>
    </lineage>
</organism>
<keyword evidence="15" id="KW-1133">Transmembrane helix</keyword>
<dbReference type="InterPro" id="IPR013154">
    <property type="entry name" value="ADH-like_N"/>
</dbReference>
<dbReference type="Pfam" id="PF08240">
    <property type="entry name" value="ADH_N"/>
    <property type="match status" value="1"/>
</dbReference>
<comment type="similarity">
    <text evidence="2 14">Belongs to the zinc-containing alcohol dehydrogenase family. Class-III subfamily.</text>
</comment>
<feature type="transmembrane region" description="Helical" evidence="15">
    <location>
        <begin position="196"/>
        <end position="217"/>
    </location>
</feature>
<keyword evidence="4 14" id="KW-0479">Metal-binding</keyword>
<keyword evidence="5 14" id="KW-0862">Zinc</keyword>
<evidence type="ECO:0000256" key="4">
    <source>
        <dbReference type="ARBA" id="ARBA00022723"/>
    </source>
</evidence>
<comment type="catalytic activity">
    <reaction evidence="13">
        <text>a primary alcohol + NAD(+) = an aldehyde + NADH + H(+)</text>
        <dbReference type="Rhea" id="RHEA:10736"/>
        <dbReference type="ChEBI" id="CHEBI:15378"/>
        <dbReference type="ChEBI" id="CHEBI:15734"/>
        <dbReference type="ChEBI" id="CHEBI:17478"/>
        <dbReference type="ChEBI" id="CHEBI:57540"/>
        <dbReference type="ChEBI" id="CHEBI:57945"/>
        <dbReference type="EC" id="1.1.1.1"/>
    </reaction>
</comment>
<name>A0A379ZTJ3_9GAMM</name>
<evidence type="ECO:0000259" key="17">
    <source>
        <dbReference type="Pfam" id="PF08240"/>
    </source>
</evidence>
<evidence type="ECO:0000256" key="12">
    <source>
        <dbReference type="ARBA" id="ARBA00049164"/>
    </source>
</evidence>
<evidence type="ECO:0000256" key="7">
    <source>
        <dbReference type="ARBA" id="ARBA00023027"/>
    </source>
</evidence>
<keyword evidence="15" id="KW-0812">Transmembrane</keyword>
<dbReference type="GO" id="GO:0106322">
    <property type="term" value="F:S-(hydroxymethyl)glutathione dehydrogenase (NAD+) activity"/>
    <property type="evidence" value="ECO:0007669"/>
    <property type="project" value="RHEA"/>
</dbReference>
<evidence type="ECO:0000256" key="10">
    <source>
        <dbReference type="ARBA" id="ARBA00048110"/>
    </source>
</evidence>
<dbReference type="PANTHER" id="PTHR43880:SF12">
    <property type="entry name" value="ALCOHOL DEHYDROGENASE CLASS-3"/>
    <property type="match status" value="1"/>
</dbReference>
<keyword evidence="7 14" id="KW-0520">NAD</keyword>
<dbReference type="SUPFAM" id="SSF50129">
    <property type="entry name" value="GroES-like"/>
    <property type="match status" value="2"/>
</dbReference>
<comment type="catalytic activity">
    <reaction evidence="9">
        <text>S-(hydroxymethyl)glutathione + NADP(+) = S-formylglutathione + NADPH + H(+)</text>
        <dbReference type="Rhea" id="RHEA:19981"/>
        <dbReference type="ChEBI" id="CHEBI:15378"/>
        <dbReference type="ChEBI" id="CHEBI:57688"/>
        <dbReference type="ChEBI" id="CHEBI:57783"/>
        <dbReference type="ChEBI" id="CHEBI:58349"/>
        <dbReference type="ChEBI" id="CHEBI:58758"/>
        <dbReference type="EC" id="1.1.1.284"/>
    </reaction>
</comment>
<dbReference type="EMBL" id="UGYV01000001">
    <property type="protein sequence ID" value="SUI68054.1"/>
    <property type="molecule type" value="Genomic_DNA"/>
</dbReference>
<dbReference type="GO" id="GO:0005829">
    <property type="term" value="C:cytosol"/>
    <property type="evidence" value="ECO:0007669"/>
    <property type="project" value="TreeGrafter"/>
</dbReference>
<dbReference type="FunFam" id="3.40.50.720:FF:000003">
    <property type="entry name" value="S-(hydroxymethyl)glutathione dehydrogenase"/>
    <property type="match status" value="1"/>
</dbReference>
<dbReference type="InterPro" id="IPR014183">
    <property type="entry name" value="ADH_3"/>
</dbReference>
<comment type="catalytic activity">
    <reaction evidence="12">
        <text>a secondary alcohol + NAD(+) = a ketone + NADH + H(+)</text>
        <dbReference type="Rhea" id="RHEA:10740"/>
        <dbReference type="ChEBI" id="CHEBI:15378"/>
        <dbReference type="ChEBI" id="CHEBI:17087"/>
        <dbReference type="ChEBI" id="CHEBI:35681"/>
        <dbReference type="ChEBI" id="CHEBI:57540"/>
        <dbReference type="ChEBI" id="CHEBI:57945"/>
        <dbReference type="EC" id="1.1.1.1"/>
    </reaction>
</comment>
<feature type="domain" description="Alcohol dehydrogenase-like N-terminal" evidence="17">
    <location>
        <begin position="35"/>
        <end position="163"/>
    </location>
</feature>
<protein>
    <recommendedName>
        <fullName evidence="3 14">S-(hydroxymethyl)glutathione dehydrogenase</fullName>
        <ecNumber evidence="14">1.1.1.284</ecNumber>
    </recommendedName>
</protein>
<dbReference type="GO" id="GO:0046294">
    <property type="term" value="P:formaldehyde catabolic process"/>
    <property type="evidence" value="ECO:0007669"/>
    <property type="project" value="InterPro"/>
</dbReference>
<keyword evidence="6 14" id="KW-0560">Oxidoreductase</keyword>
<evidence type="ECO:0000256" key="11">
    <source>
        <dbReference type="ARBA" id="ARBA00048942"/>
    </source>
</evidence>
<keyword evidence="15" id="KW-0472">Membrane</keyword>
<proteinExistence type="inferred from homology"/>
<evidence type="ECO:0000313" key="19">
    <source>
        <dbReference type="Proteomes" id="UP000255061"/>
    </source>
</evidence>
<feature type="domain" description="Alcohol dehydrogenase-like C-terminal" evidence="16">
    <location>
        <begin position="205"/>
        <end position="335"/>
    </location>
</feature>
<evidence type="ECO:0000256" key="14">
    <source>
        <dbReference type="RuleBase" id="RU362016"/>
    </source>
</evidence>
<dbReference type="InterPro" id="IPR013149">
    <property type="entry name" value="ADH-like_C"/>
</dbReference>
<evidence type="ECO:0000256" key="8">
    <source>
        <dbReference type="ARBA" id="ARBA00045226"/>
    </source>
</evidence>